<dbReference type="Proteomes" id="UP000316726">
    <property type="component" value="Chromosome 2"/>
</dbReference>
<reference evidence="2 3" key="1">
    <citation type="submission" date="2018-07" db="EMBL/GenBank/DDBJ databases">
        <title>The complete nuclear genome of the prasinophyte Chloropicon primus (CCMP1205).</title>
        <authorList>
            <person name="Pombert J.-F."/>
            <person name="Otis C."/>
            <person name="Turmel M."/>
            <person name="Lemieux C."/>
        </authorList>
    </citation>
    <scope>NUCLEOTIDE SEQUENCE [LARGE SCALE GENOMIC DNA]</scope>
    <source>
        <strain evidence="2 3">CCMP1205</strain>
    </source>
</reference>
<dbReference type="GO" id="GO:0006888">
    <property type="term" value="P:endoplasmic reticulum to Golgi vesicle-mediated transport"/>
    <property type="evidence" value="ECO:0007669"/>
    <property type="project" value="InterPro"/>
</dbReference>
<dbReference type="PANTHER" id="PTHR13520:SF0">
    <property type="entry name" value="RAD50-INTERACTING PROTEIN 1"/>
    <property type="match status" value="1"/>
</dbReference>
<dbReference type="GO" id="GO:0006890">
    <property type="term" value="P:retrograde vesicle-mediated transport, Golgi to endoplasmic reticulum"/>
    <property type="evidence" value="ECO:0007669"/>
    <property type="project" value="InterPro"/>
</dbReference>
<dbReference type="AlphaFoldDB" id="A0A5B8MGD5"/>
<gene>
    <name evidence="2" type="ORF">A3770_02p12430</name>
    <name evidence="1" type="ORF">CPRI1469_LOCUS8734</name>
</gene>
<dbReference type="EMBL" id="CP031035">
    <property type="protein sequence ID" value="QDZ18725.1"/>
    <property type="molecule type" value="Genomic_DNA"/>
</dbReference>
<sequence length="757" mass="84473">MKDGNLAEEEGKLVGLRERREVLARKIAEEFERQCRVKGAEPGTANREAEDAGEGLSGYSYDSFVSKLGDSVLLHQAESDLRFQGDVIRLKDDLARSLAELQGVTSDLHLKLEGFRSTIEVMQVICTSFSENRTGKKKMGRSDGGELFPFSGATRSYLLSMCQQIRRELEKFLRRVLSTKCEAWPPRIHLSPGSAPQGEGEARGVLKSMQARDPSTFTLLCTSLRHLCALQKSHMDLSEEGTAKNAGAFVAKQSLWMTEPLLDEFKRKICFHFGQQGGTFRLDKPEWLLRYGLHAATVLQSEGKTLSRAIEGTGLEDIYSIPQELALGVTSTLQQILPQYLEIGEAFSGEEPSQAQDFSLLLLHLANKVREFDLKFAELLNPSSRESFYSQNPFSPLCSWDFGILINVLLREEYFYDWIGAERDFLVDKAEGLFKQSGAWDTEPLSEDSSLRDLDSPDADLEGHGVPLCVEQLCGLLTECINFSRSFPDAKRAEFLDSLCCPLLQVLVKKLSWRVDSYDPYGDTSRHSAIQATASCLASAAYVEGVVLDQCIYDRHTSGVECFKENAKGFVSHIQNWTRKLVSLLTKEFESGGVSNFRKQLKFLQEGKSQIDEDTILGDFLMIFDDLVVQLREVRPKVTSDVYRVIWTSAAACINTQLFNKVALGVQHNHGTAAVLAKVVPLLVSAFEEFSRRPRAYFKLMVEASEVLSMGSGEGQALLEEIGSLKESESLSVLRAHSIHALSPLQTSQLLNMITMQ</sequence>
<accession>A0A5B8MGD5</accession>
<dbReference type="STRING" id="1764295.A0A5B8MGD5"/>
<evidence type="ECO:0000313" key="1">
    <source>
        <dbReference type="EMBL" id="CAD9719868.1"/>
    </source>
</evidence>
<name>A0A5B8MGD5_9CHLO</name>
<reference evidence="1" key="2">
    <citation type="submission" date="2021-01" db="EMBL/GenBank/DDBJ databases">
        <authorList>
            <person name="Corre E."/>
            <person name="Pelletier E."/>
            <person name="Niang G."/>
            <person name="Scheremetjew M."/>
            <person name="Finn R."/>
            <person name="Kale V."/>
            <person name="Holt S."/>
            <person name="Cochrane G."/>
            <person name="Meng A."/>
            <person name="Brown T."/>
            <person name="Cohen L."/>
        </authorList>
    </citation>
    <scope>NUCLEOTIDE SEQUENCE</scope>
    <source>
        <strain evidence="1">CCMP1205</strain>
    </source>
</reference>
<proteinExistence type="predicted"/>
<dbReference type="GO" id="GO:0070939">
    <property type="term" value="C:Dsl1/NZR complex"/>
    <property type="evidence" value="ECO:0007669"/>
    <property type="project" value="InterPro"/>
</dbReference>
<dbReference type="InterPro" id="IPR007528">
    <property type="entry name" value="RINT1_Tip20"/>
</dbReference>
<dbReference type="PANTHER" id="PTHR13520">
    <property type="entry name" value="RAD50-INTERACTING PROTEIN 1 RINT-1"/>
    <property type="match status" value="1"/>
</dbReference>
<keyword evidence="3" id="KW-1185">Reference proteome</keyword>
<evidence type="ECO:0000313" key="3">
    <source>
        <dbReference type="Proteomes" id="UP000316726"/>
    </source>
</evidence>
<evidence type="ECO:0000313" key="2">
    <source>
        <dbReference type="EMBL" id="QDZ18725.1"/>
    </source>
</evidence>
<organism evidence="2 3">
    <name type="scientific">Chloropicon primus</name>
    <dbReference type="NCBI Taxonomy" id="1764295"/>
    <lineage>
        <taxon>Eukaryota</taxon>
        <taxon>Viridiplantae</taxon>
        <taxon>Chlorophyta</taxon>
        <taxon>Chloropicophyceae</taxon>
        <taxon>Chloropicales</taxon>
        <taxon>Chloropicaceae</taxon>
        <taxon>Chloropicon</taxon>
    </lineage>
</organism>
<protein>
    <submittedName>
        <fullName evidence="2">Uncharacterized protein</fullName>
    </submittedName>
</protein>
<dbReference type="GO" id="GO:0060628">
    <property type="term" value="P:regulation of ER to Golgi vesicle-mediated transport"/>
    <property type="evidence" value="ECO:0007669"/>
    <property type="project" value="TreeGrafter"/>
</dbReference>
<dbReference type="EMBL" id="HBHL01013288">
    <property type="protein sequence ID" value="CAD9719868.1"/>
    <property type="molecule type" value="Transcribed_RNA"/>
</dbReference>